<gene>
    <name evidence="1" type="ORF">JOH49_003882</name>
</gene>
<dbReference type="EMBL" id="JAFICZ010000001">
    <property type="protein sequence ID" value="MBP1294129.1"/>
    <property type="molecule type" value="Genomic_DNA"/>
</dbReference>
<dbReference type="AlphaFoldDB" id="A0A8I2C3Z4"/>
<evidence type="ECO:0000313" key="1">
    <source>
        <dbReference type="EMBL" id="MBP1294129.1"/>
    </source>
</evidence>
<dbReference type="RefSeq" id="WP_209944093.1">
    <property type="nucleotide sequence ID" value="NZ_JAFICZ010000001.1"/>
</dbReference>
<dbReference type="Proteomes" id="UP000673383">
    <property type="component" value="Unassembled WGS sequence"/>
</dbReference>
<name>A0A8I2C3Z4_BRAEL</name>
<comment type="caution">
    <text evidence="1">The sequence shown here is derived from an EMBL/GenBank/DDBJ whole genome shotgun (WGS) entry which is preliminary data.</text>
</comment>
<proteinExistence type="predicted"/>
<accession>A0A8I2C3Z4</accession>
<sequence>MRTVLIDPSAKKVDVVDLPSLRSATIKYFSEKPSPVLRLPQGDVVLAVKSAGGNAFVLGGSRPVGGVGLIVGCALGAGERASAHADLFLVTQMVRWTSIEDKMTETQLRVRAIEIDPERKSIEEFSIAPTMLAVQHRLGAEISFCYHVPGGDVVLGCGAASGLHEWRKDEASFRGRCIVIGRDSRKRFADVATSLARLKEDVSFR</sequence>
<organism evidence="1 2">
    <name type="scientific">Bradyrhizobium elkanii</name>
    <dbReference type="NCBI Taxonomy" id="29448"/>
    <lineage>
        <taxon>Bacteria</taxon>
        <taxon>Pseudomonadati</taxon>
        <taxon>Pseudomonadota</taxon>
        <taxon>Alphaproteobacteria</taxon>
        <taxon>Hyphomicrobiales</taxon>
        <taxon>Nitrobacteraceae</taxon>
        <taxon>Bradyrhizobium</taxon>
    </lineage>
</organism>
<protein>
    <submittedName>
        <fullName evidence="1">Uncharacterized protein</fullName>
    </submittedName>
</protein>
<evidence type="ECO:0000313" key="2">
    <source>
        <dbReference type="Proteomes" id="UP000673383"/>
    </source>
</evidence>
<reference evidence="1" key="1">
    <citation type="submission" date="2021-02" db="EMBL/GenBank/DDBJ databases">
        <title>Genomic Encyclopedia of Type Strains, Phase IV (KMG-V): Genome sequencing to study the core and pangenomes of soil and plant-associated prokaryotes.</title>
        <authorList>
            <person name="Whitman W."/>
        </authorList>
    </citation>
    <scope>NUCLEOTIDE SEQUENCE</scope>
    <source>
        <strain evidence="1">USDA 406</strain>
    </source>
</reference>